<proteinExistence type="predicted"/>
<evidence type="ECO:0000256" key="1">
    <source>
        <dbReference type="SAM" id="MobiDB-lite"/>
    </source>
</evidence>
<reference evidence="3" key="1">
    <citation type="submission" date="2018-02" db="EMBL/GenBank/DDBJ databases">
        <authorList>
            <person name="Hausmann B."/>
        </authorList>
    </citation>
    <scope>NUCLEOTIDE SEQUENCE [LARGE SCALE GENOMIC DNA]</scope>
    <source>
        <strain evidence="3">Peat soil MAG SbA5</strain>
    </source>
</reference>
<accession>A0A2N9LWK6</accession>
<sequence length="106" mass="11550">MRAACLAHADAECALTSQQFDMREKLVAIAIPESLYPESATPKSTRPPGSRGPHGQVFVRWVEGSGDLTPNSRGHNNSGIAVVARSWQLLLESAQCSEVRNRCRFA</sequence>
<dbReference type="EMBL" id="OKRB01000119">
    <property type="protein sequence ID" value="SPE27610.1"/>
    <property type="molecule type" value="Genomic_DNA"/>
</dbReference>
<evidence type="ECO:0000313" key="2">
    <source>
        <dbReference type="EMBL" id="SPE27610.1"/>
    </source>
</evidence>
<protein>
    <submittedName>
        <fullName evidence="2">Uncharacterized protein</fullName>
    </submittedName>
</protein>
<dbReference type="Proteomes" id="UP000239735">
    <property type="component" value="Unassembled WGS sequence"/>
</dbReference>
<name>A0A2N9LWK6_9BACT</name>
<dbReference type="AlphaFoldDB" id="A0A2N9LWK6"/>
<feature type="region of interest" description="Disordered" evidence="1">
    <location>
        <begin position="37"/>
        <end position="56"/>
    </location>
</feature>
<evidence type="ECO:0000313" key="3">
    <source>
        <dbReference type="Proteomes" id="UP000239735"/>
    </source>
</evidence>
<organism evidence="2 3">
    <name type="scientific">Candidatus Sulfuritelmatomonas gaucii</name>
    <dbReference type="NCBI Taxonomy" id="2043161"/>
    <lineage>
        <taxon>Bacteria</taxon>
        <taxon>Pseudomonadati</taxon>
        <taxon>Acidobacteriota</taxon>
        <taxon>Terriglobia</taxon>
        <taxon>Terriglobales</taxon>
        <taxon>Acidobacteriaceae</taxon>
        <taxon>Candidatus Sulfuritelmatomonas</taxon>
    </lineage>
</organism>
<gene>
    <name evidence="2" type="ORF">SBA5_60017</name>
</gene>